<feature type="compositionally biased region" description="Basic and acidic residues" evidence="1">
    <location>
        <begin position="932"/>
        <end position="945"/>
    </location>
</feature>
<feature type="compositionally biased region" description="Low complexity" evidence="1">
    <location>
        <begin position="466"/>
        <end position="486"/>
    </location>
</feature>
<dbReference type="PANTHER" id="PTHR15154:SF2">
    <property type="entry name" value="HAMARTIN"/>
    <property type="match status" value="1"/>
</dbReference>
<feature type="region of interest" description="Disordered" evidence="1">
    <location>
        <begin position="780"/>
        <end position="800"/>
    </location>
</feature>
<comment type="caution">
    <text evidence="2">The sequence shown here is derived from an EMBL/GenBank/DDBJ whole genome shotgun (WGS) entry which is preliminary data.</text>
</comment>
<keyword evidence="3" id="KW-1185">Reference proteome</keyword>
<feature type="region of interest" description="Disordered" evidence="1">
    <location>
        <begin position="438"/>
        <end position="506"/>
    </location>
</feature>
<feature type="region of interest" description="Disordered" evidence="1">
    <location>
        <begin position="854"/>
        <end position="965"/>
    </location>
</feature>
<dbReference type="PANTHER" id="PTHR15154">
    <property type="entry name" value="HAMARTIN"/>
    <property type="match status" value="1"/>
</dbReference>
<dbReference type="EMBL" id="JAACLJ010000004">
    <property type="protein sequence ID" value="KAF4587315.1"/>
    <property type="molecule type" value="Genomic_DNA"/>
</dbReference>
<accession>A0A8H4VD48</accession>
<gene>
    <name evidence="2" type="ORF">GQ602_004008</name>
</gene>
<feature type="compositionally biased region" description="Polar residues" evidence="1">
    <location>
        <begin position="455"/>
        <end position="464"/>
    </location>
</feature>
<dbReference type="Pfam" id="PF04388">
    <property type="entry name" value="Hamartin"/>
    <property type="match status" value="1"/>
</dbReference>
<dbReference type="SUPFAM" id="SSF48371">
    <property type="entry name" value="ARM repeat"/>
    <property type="match status" value="1"/>
</dbReference>
<evidence type="ECO:0000313" key="3">
    <source>
        <dbReference type="Proteomes" id="UP000562929"/>
    </source>
</evidence>
<dbReference type="AlphaFoldDB" id="A0A8H4VD48"/>
<dbReference type="InterPro" id="IPR016024">
    <property type="entry name" value="ARM-type_fold"/>
</dbReference>
<evidence type="ECO:0000313" key="2">
    <source>
        <dbReference type="EMBL" id="KAF4587315.1"/>
    </source>
</evidence>
<reference evidence="2 3" key="1">
    <citation type="journal article" date="2020" name="G3 (Bethesda)">
        <title>Genetic Underpinnings of Host Manipulation by Ophiocordyceps as Revealed by Comparative Transcriptomics.</title>
        <authorList>
            <person name="Will I."/>
            <person name="Das B."/>
            <person name="Trinh T."/>
            <person name="Brachmann A."/>
            <person name="Ohm R.A."/>
            <person name="de Bekker C."/>
        </authorList>
    </citation>
    <scope>NUCLEOTIDE SEQUENCE [LARGE SCALE GENOMIC DNA]</scope>
    <source>
        <strain evidence="2 3">EC05</strain>
    </source>
</reference>
<dbReference type="GO" id="GO:0032007">
    <property type="term" value="P:negative regulation of TOR signaling"/>
    <property type="evidence" value="ECO:0007669"/>
    <property type="project" value="TreeGrafter"/>
</dbReference>
<proteinExistence type="predicted"/>
<dbReference type="GO" id="GO:0033596">
    <property type="term" value="C:TSC1-TSC2 complex"/>
    <property type="evidence" value="ECO:0007669"/>
    <property type="project" value="TreeGrafter"/>
</dbReference>
<protein>
    <submittedName>
        <fullName evidence="2">Hamartin</fullName>
    </submittedName>
</protein>
<sequence>MASPAPSKNLSKAILACVVQPVLPLPESVVDAITGYVEHHDKHDDAASDRLQDELSAVFEKHVKGNLVASPPWIAVLRRLLPALPTSDRVLSWFDSCKSLLDTTGIDQMVVDETIAALVDLVAQVEQNQPASEVDLGTSRITDALLSISITRIYPALIQGNTSHEYNDKIVRRALKSFGKKKPKDFFTSVDAYFVKKQHRHASLRLLCDFIHDKPPHLHQVLHTTIFSNLLTCLQHDTSTTVVSSALTVVIMLLPHMPSSLVPHLPTLFNVYARLLFWDRERSSAAEASPEEAEKPSIRSWEVCSYEADMDDFSVPQLSNYYTILYGLYPINFMDYIRKPQRYLRHANTSNLDDIEVQPSEIRHRSERFRRCHLLHSNFYTMTIDSEKTDHGRWIKSEAAEVLVYCMGLYRAADVSESPDGDGMPGAAPNEGMEKDEAGAALSTSRGVRPHSWRDSQLTNTDSETSTRAASTVSRRASQSSSRVAADQGRATGHISSSPMMAAQMPRSPSQSQLQGLMHSNKVIKAGLHQSLANDSVTSLALSHQEVAVDKAPEKETSQTVVGAQVANLQRRVLMLENDLSFERYVKQQHMAHIGELRRRQMVEAASEAEAQNLIMLNRNLKSRFEEAKKAEKQIRKESEKSRALAKKWESDLANKVKMLRDESKRAATELGALRRELEESTGECDKLRKLVCEAEVKELNLQQKMQSLEIQRAEVDRLREQVEELTKSGHDEYRQQTEQQAALNASATAEAKVDEMRAKLAAQKHDAEHERDMMGEQVKALQEQLAESQEERARPGTNSNLAMESAFAASRAKQAELQKQYNLLTRKYTALQSSLLDMQSEASASASASASALASTTGPAPATREPGGPSSGEYQAVAGRETEASGYNRAARPVSYAGMPTSAELERRASAAEGPVSGERHFGGRLHSRSRKESRDKGGKEEGSGGKAKKEKKPSGLRGIRGFV</sequence>
<organism evidence="2 3">
    <name type="scientific">Ophiocordyceps camponoti-floridani</name>
    <dbReference type="NCBI Taxonomy" id="2030778"/>
    <lineage>
        <taxon>Eukaryota</taxon>
        <taxon>Fungi</taxon>
        <taxon>Dikarya</taxon>
        <taxon>Ascomycota</taxon>
        <taxon>Pezizomycotina</taxon>
        <taxon>Sordariomycetes</taxon>
        <taxon>Hypocreomycetidae</taxon>
        <taxon>Hypocreales</taxon>
        <taxon>Ophiocordycipitaceae</taxon>
        <taxon>Ophiocordyceps</taxon>
    </lineage>
</organism>
<dbReference type="Proteomes" id="UP000562929">
    <property type="component" value="Unassembled WGS sequence"/>
</dbReference>
<dbReference type="GO" id="GO:0051726">
    <property type="term" value="P:regulation of cell cycle"/>
    <property type="evidence" value="ECO:0007669"/>
    <property type="project" value="TreeGrafter"/>
</dbReference>
<evidence type="ECO:0000256" key="1">
    <source>
        <dbReference type="SAM" id="MobiDB-lite"/>
    </source>
</evidence>
<name>A0A8H4VD48_9HYPO</name>
<dbReference type="OrthoDB" id="6022054at2759"/>
<dbReference type="InterPro" id="IPR007483">
    <property type="entry name" value="Hamartin"/>
</dbReference>